<protein>
    <submittedName>
        <fullName evidence="1">Uncharacterized protein</fullName>
    </submittedName>
</protein>
<dbReference type="AlphaFoldDB" id="A0A0A8Y0V2"/>
<sequence length="28" mass="3525">MLTRQSIFLRKWKWMVLPPMHIPSMHLF</sequence>
<evidence type="ECO:0000313" key="1">
    <source>
        <dbReference type="EMBL" id="JAD18588.1"/>
    </source>
</evidence>
<reference evidence="1" key="1">
    <citation type="submission" date="2014-09" db="EMBL/GenBank/DDBJ databases">
        <authorList>
            <person name="Magalhaes I.L.F."/>
            <person name="Oliveira U."/>
            <person name="Santos F.R."/>
            <person name="Vidigal T.H.D.A."/>
            <person name="Brescovit A.D."/>
            <person name="Santos A.J."/>
        </authorList>
    </citation>
    <scope>NUCLEOTIDE SEQUENCE</scope>
    <source>
        <tissue evidence="1">Shoot tissue taken approximately 20 cm above the soil surface</tissue>
    </source>
</reference>
<proteinExistence type="predicted"/>
<organism evidence="1">
    <name type="scientific">Arundo donax</name>
    <name type="common">Giant reed</name>
    <name type="synonym">Donax arundinaceus</name>
    <dbReference type="NCBI Taxonomy" id="35708"/>
    <lineage>
        <taxon>Eukaryota</taxon>
        <taxon>Viridiplantae</taxon>
        <taxon>Streptophyta</taxon>
        <taxon>Embryophyta</taxon>
        <taxon>Tracheophyta</taxon>
        <taxon>Spermatophyta</taxon>
        <taxon>Magnoliopsida</taxon>
        <taxon>Liliopsida</taxon>
        <taxon>Poales</taxon>
        <taxon>Poaceae</taxon>
        <taxon>PACMAD clade</taxon>
        <taxon>Arundinoideae</taxon>
        <taxon>Arundineae</taxon>
        <taxon>Arundo</taxon>
    </lineage>
</organism>
<dbReference type="EMBL" id="GBRH01279307">
    <property type="protein sequence ID" value="JAD18588.1"/>
    <property type="molecule type" value="Transcribed_RNA"/>
</dbReference>
<reference evidence="1" key="2">
    <citation type="journal article" date="2015" name="Data Brief">
        <title>Shoot transcriptome of the giant reed, Arundo donax.</title>
        <authorList>
            <person name="Barrero R.A."/>
            <person name="Guerrero F.D."/>
            <person name="Moolhuijzen P."/>
            <person name="Goolsby J.A."/>
            <person name="Tidwell J."/>
            <person name="Bellgard S.E."/>
            <person name="Bellgard M.I."/>
        </authorList>
    </citation>
    <scope>NUCLEOTIDE SEQUENCE</scope>
    <source>
        <tissue evidence="1">Shoot tissue taken approximately 20 cm above the soil surface</tissue>
    </source>
</reference>
<accession>A0A0A8Y0V2</accession>
<name>A0A0A8Y0V2_ARUDO</name>